<dbReference type="EMBL" id="CM045767">
    <property type="protein sequence ID" value="KAI7998388.1"/>
    <property type="molecule type" value="Genomic_DNA"/>
</dbReference>
<sequence>MLCDLGSSVPVRSRSYHLQCLDPPLDDVPPGDWHCSSCVKKKIESGVYSVSEGVESIWDAREVKVQDIEGLQKVSDFVKYKGLAHFHNHWVPETQLLLEAPLLVSKFNRKNQVKWLVEYNTALASICFMILLGFVDDVLDVPWRVVNAKLGLSDFEEQEIIIAINCCSSSVDGLCWTSNYSYTKASLSLSWA</sequence>
<reference evidence="1 2" key="1">
    <citation type="journal article" date="2022" name="Plant J.">
        <title>Chromosome-level genome of Camellia lanceoleosa provides a valuable resource for understanding genome evolution and self-incompatibility.</title>
        <authorList>
            <person name="Gong W."/>
            <person name="Xiao S."/>
            <person name="Wang L."/>
            <person name="Liao Z."/>
            <person name="Chang Y."/>
            <person name="Mo W."/>
            <person name="Hu G."/>
            <person name="Li W."/>
            <person name="Zhao G."/>
            <person name="Zhu H."/>
            <person name="Hu X."/>
            <person name="Ji K."/>
            <person name="Xiang X."/>
            <person name="Song Q."/>
            <person name="Yuan D."/>
            <person name="Jin S."/>
            <person name="Zhang L."/>
        </authorList>
    </citation>
    <scope>NUCLEOTIDE SEQUENCE [LARGE SCALE GENOMIC DNA]</scope>
    <source>
        <strain evidence="1">SQ_2022a</strain>
    </source>
</reference>
<proteinExistence type="predicted"/>
<dbReference type="Proteomes" id="UP001060215">
    <property type="component" value="Chromosome 10"/>
</dbReference>
<name>A0ACC0GCR9_9ERIC</name>
<keyword evidence="2" id="KW-1185">Reference proteome</keyword>
<protein>
    <submittedName>
        <fullName evidence="1">Chromodomain-helicase-DNA-binding protein 3</fullName>
    </submittedName>
</protein>
<organism evidence="1 2">
    <name type="scientific">Camellia lanceoleosa</name>
    <dbReference type="NCBI Taxonomy" id="1840588"/>
    <lineage>
        <taxon>Eukaryota</taxon>
        <taxon>Viridiplantae</taxon>
        <taxon>Streptophyta</taxon>
        <taxon>Embryophyta</taxon>
        <taxon>Tracheophyta</taxon>
        <taxon>Spermatophyta</taxon>
        <taxon>Magnoliopsida</taxon>
        <taxon>eudicotyledons</taxon>
        <taxon>Gunneridae</taxon>
        <taxon>Pentapetalae</taxon>
        <taxon>asterids</taxon>
        <taxon>Ericales</taxon>
        <taxon>Theaceae</taxon>
        <taxon>Camellia</taxon>
    </lineage>
</organism>
<comment type="caution">
    <text evidence="1">The sequence shown here is derived from an EMBL/GenBank/DDBJ whole genome shotgun (WGS) entry which is preliminary data.</text>
</comment>
<accession>A0ACC0GCR9</accession>
<evidence type="ECO:0000313" key="1">
    <source>
        <dbReference type="EMBL" id="KAI7998388.1"/>
    </source>
</evidence>
<evidence type="ECO:0000313" key="2">
    <source>
        <dbReference type="Proteomes" id="UP001060215"/>
    </source>
</evidence>
<gene>
    <name evidence="1" type="ORF">LOK49_LG10G02606</name>
</gene>